<feature type="binding site" evidence="7">
    <location>
        <position position="216"/>
    </location>
    <ligand>
        <name>Zn(2+)</name>
        <dbReference type="ChEBI" id="CHEBI:29105"/>
        <note>catalytic</note>
    </ligand>
</feature>
<dbReference type="GO" id="GO:0016020">
    <property type="term" value="C:membrane"/>
    <property type="evidence" value="ECO:0007669"/>
    <property type="project" value="UniProtKB-SubCell"/>
</dbReference>
<feature type="transmembrane region" description="Helical" evidence="8">
    <location>
        <begin position="46"/>
        <end position="63"/>
    </location>
</feature>
<protein>
    <recommendedName>
        <fullName evidence="11">Ceramidase</fullName>
    </recommendedName>
</protein>
<organism evidence="9 10">
    <name type="scientific">Plantimonas leprariae</name>
    <dbReference type="NCBI Taxonomy" id="2615207"/>
    <lineage>
        <taxon>Bacteria</taxon>
        <taxon>Pseudomonadati</taxon>
        <taxon>Pseudomonadota</taxon>
        <taxon>Alphaproteobacteria</taxon>
        <taxon>Hyphomicrobiales</taxon>
        <taxon>Aurantimonadaceae</taxon>
        <taxon>Plantimonas</taxon>
    </lineage>
</organism>
<evidence type="ECO:0000256" key="7">
    <source>
        <dbReference type="PIRSR" id="PIRSR608901-2"/>
    </source>
</evidence>
<evidence type="ECO:0000256" key="5">
    <source>
        <dbReference type="ARBA" id="ARBA00023136"/>
    </source>
</evidence>
<evidence type="ECO:0000256" key="4">
    <source>
        <dbReference type="ARBA" id="ARBA00022989"/>
    </source>
</evidence>
<name>A0A7V7PT81_9HYPH</name>
<keyword evidence="10" id="KW-1185">Reference proteome</keyword>
<sequence>MRHSPDRPCRKHRSGDRSEHSLNWTDPIDGYCERTSAAFWAEPVNAATNLAFILAAGLAFAAWRAERRAGRPLDLAALLLTLLVSVIGVGSFLFHTLANRWSALADTVPIAVFIYGYFALALHRFGGLPASVALGGTLAFLSASIGLAEPLFAPLVGSSAGYVPALLALFGIGAWLALAGRPAGRALLAAGLVFLVSLSFRTLDMPVCPSLPLGTHFLWHVLNALTLLILVLAAIRHRTQRSRKRIGP</sequence>
<comment type="subcellular location">
    <subcellularLocation>
        <location evidence="1">Membrane</location>
        <topology evidence="1">Multi-pass membrane protein</topology>
    </subcellularLocation>
</comment>
<keyword evidence="4 8" id="KW-1133">Transmembrane helix</keyword>
<feature type="transmembrane region" description="Helical" evidence="8">
    <location>
        <begin position="217"/>
        <end position="235"/>
    </location>
</feature>
<evidence type="ECO:0000256" key="8">
    <source>
        <dbReference type="SAM" id="Phobius"/>
    </source>
</evidence>
<gene>
    <name evidence="9" type="ORF">F6X38_02200</name>
</gene>
<dbReference type="GO" id="GO:0046872">
    <property type="term" value="F:metal ion binding"/>
    <property type="evidence" value="ECO:0007669"/>
    <property type="project" value="UniProtKB-KW"/>
</dbReference>
<feature type="transmembrane region" description="Helical" evidence="8">
    <location>
        <begin position="75"/>
        <end position="95"/>
    </location>
</feature>
<dbReference type="AlphaFoldDB" id="A0A7V7PT81"/>
<feature type="transmembrane region" description="Helical" evidence="8">
    <location>
        <begin position="127"/>
        <end position="148"/>
    </location>
</feature>
<keyword evidence="3" id="KW-0378">Hydrolase</keyword>
<comment type="cofactor">
    <cofactor evidence="7">
        <name>Zn(2+)</name>
        <dbReference type="ChEBI" id="CHEBI:29105"/>
    </cofactor>
</comment>
<evidence type="ECO:0000313" key="9">
    <source>
        <dbReference type="EMBL" id="KAB0682914.1"/>
    </source>
</evidence>
<evidence type="ECO:0000256" key="6">
    <source>
        <dbReference type="PIRSR" id="PIRSR608901-1"/>
    </source>
</evidence>
<keyword evidence="6" id="KW-0106">Calcium</keyword>
<evidence type="ECO:0000313" key="10">
    <source>
        <dbReference type="Proteomes" id="UP000432089"/>
    </source>
</evidence>
<evidence type="ECO:0008006" key="11">
    <source>
        <dbReference type="Google" id="ProtNLM"/>
    </source>
</evidence>
<dbReference type="Pfam" id="PF05875">
    <property type="entry name" value="Ceramidase"/>
    <property type="match status" value="1"/>
</dbReference>
<feature type="transmembrane region" description="Helical" evidence="8">
    <location>
        <begin position="101"/>
        <end position="120"/>
    </location>
</feature>
<feature type="transmembrane region" description="Helical" evidence="8">
    <location>
        <begin position="160"/>
        <end position="179"/>
    </location>
</feature>
<reference evidence="9 10" key="1">
    <citation type="submission" date="2019-09" db="EMBL/GenBank/DDBJ databases">
        <title>YIM 132180 draft genome.</title>
        <authorList>
            <person name="Zhang K."/>
        </authorList>
    </citation>
    <scope>NUCLEOTIDE SEQUENCE [LARGE SCALE GENOMIC DNA]</scope>
    <source>
        <strain evidence="9 10">YIM 132180</strain>
    </source>
</reference>
<evidence type="ECO:0000256" key="2">
    <source>
        <dbReference type="ARBA" id="ARBA00022692"/>
    </source>
</evidence>
<keyword evidence="2 8" id="KW-0812">Transmembrane</keyword>
<comment type="caution">
    <text evidence="9">The sequence shown here is derived from an EMBL/GenBank/DDBJ whole genome shotgun (WGS) entry which is preliminary data.</text>
</comment>
<keyword evidence="6" id="KW-0479">Metal-binding</keyword>
<dbReference type="GO" id="GO:0016811">
    <property type="term" value="F:hydrolase activity, acting on carbon-nitrogen (but not peptide) bonds, in linear amides"/>
    <property type="evidence" value="ECO:0007669"/>
    <property type="project" value="InterPro"/>
</dbReference>
<feature type="binding site" evidence="7">
    <location>
        <position position="220"/>
    </location>
    <ligand>
        <name>Zn(2+)</name>
        <dbReference type="ChEBI" id="CHEBI:29105"/>
        <note>catalytic</note>
    </ligand>
</feature>
<feature type="transmembrane region" description="Helical" evidence="8">
    <location>
        <begin position="186"/>
        <end position="205"/>
    </location>
</feature>
<feature type="binding site" evidence="7">
    <location>
        <position position="95"/>
    </location>
    <ligand>
        <name>Zn(2+)</name>
        <dbReference type="ChEBI" id="CHEBI:29105"/>
        <note>catalytic</note>
    </ligand>
</feature>
<keyword evidence="7" id="KW-0862">Zinc</keyword>
<dbReference type="GO" id="GO:0006672">
    <property type="term" value="P:ceramide metabolic process"/>
    <property type="evidence" value="ECO:0007669"/>
    <property type="project" value="InterPro"/>
</dbReference>
<feature type="binding site" evidence="6">
    <location>
        <position position="42"/>
    </location>
    <ligand>
        <name>Ca(2+)</name>
        <dbReference type="ChEBI" id="CHEBI:29108"/>
    </ligand>
</feature>
<keyword evidence="5 8" id="KW-0472">Membrane</keyword>
<proteinExistence type="predicted"/>
<dbReference type="EMBL" id="VZDO01000001">
    <property type="protein sequence ID" value="KAB0682914.1"/>
    <property type="molecule type" value="Genomic_DNA"/>
</dbReference>
<accession>A0A7V7PT81</accession>
<evidence type="ECO:0000256" key="1">
    <source>
        <dbReference type="ARBA" id="ARBA00004141"/>
    </source>
</evidence>
<evidence type="ECO:0000256" key="3">
    <source>
        <dbReference type="ARBA" id="ARBA00022801"/>
    </source>
</evidence>
<dbReference type="InterPro" id="IPR008901">
    <property type="entry name" value="ACER"/>
</dbReference>
<dbReference type="Proteomes" id="UP000432089">
    <property type="component" value="Unassembled WGS sequence"/>
</dbReference>